<evidence type="ECO:0008006" key="3">
    <source>
        <dbReference type="Google" id="ProtNLM"/>
    </source>
</evidence>
<comment type="caution">
    <text evidence="1">The sequence shown here is derived from an EMBL/GenBank/DDBJ whole genome shotgun (WGS) entry which is preliminary data.</text>
</comment>
<proteinExistence type="predicted"/>
<accession>A0A3D9XTG9</accession>
<name>A0A3D9XTG9_PARVE</name>
<evidence type="ECO:0000313" key="2">
    <source>
        <dbReference type="Proteomes" id="UP000256941"/>
    </source>
</evidence>
<dbReference type="RefSeq" id="WP_244295197.1">
    <property type="nucleotide sequence ID" value="NZ_CP038197.1"/>
</dbReference>
<dbReference type="AlphaFoldDB" id="A0A3D9XTG9"/>
<protein>
    <recommendedName>
        <fullName evidence="3">DUF721 domain-containing protein</fullName>
    </recommendedName>
</protein>
<reference evidence="1 2" key="1">
    <citation type="submission" date="2018-08" db="EMBL/GenBank/DDBJ databases">
        <title>Genomic Encyclopedia of Archaeal and Bacterial Type Strains, Phase II (KMG-II): from individual species to whole genera.</title>
        <authorList>
            <person name="Goeker M."/>
        </authorList>
    </citation>
    <scope>NUCLEOTIDE SEQUENCE [LARGE SCALE GENOMIC DNA]</scope>
    <source>
        <strain evidence="1 2">DSM 17099</strain>
    </source>
</reference>
<organism evidence="1 2">
    <name type="scientific">Paracoccus versutus</name>
    <name type="common">Thiobacillus versutus</name>
    <dbReference type="NCBI Taxonomy" id="34007"/>
    <lineage>
        <taxon>Bacteria</taxon>
        <taxon>Pseudomonadati</taxon>
        <taxon>Pseudomonadota</taxon>
        <taxon>Alphaproteobacteria</taxon>
        <taxon>Rhodobacterales</taxon>
        <taxon>Paracoccaceae</taxon>
        <taxon>Paracoccus</taxon>
    </lineage>
</organism>
<evidence type="ECO:0000313" key="1">
    <source>
        <dbReference type="EMBL" id="REF70199.1"/>
    </source>
</evidence>
<sequence length="191" mass="20218">MAQKKPETQPRRRMRGFEAAAQLVAHRVKVVGEGRGFAATRLLTHWPEVVGPELAAHTRPVRISHGKSMGATLTLLVPGAQAPLIGMQLEQIRARVNACYGFNAVSRIVLTQTAPVGFAEGADAQGAEGFAEGQAAFLAAPRRAAAPGPQDLAQAEAIASGFDNPALSAAMRRLALNILSRRDANDRKANP</sequence>
<dbReference type="EMBL" id="QTUJ01000002">
    <property type="protein sequence ID" value="REF70199.1"/>
    <property type="molecule type" value="Genomic_DNA"/>
</dbReference>
<gene>
    <name evidence="1" type="ORF">BDD41_2922</name>
</gene>
<dbReference type="Proteomes" id="UP000256941">
    <property type="component" value="Unassembled WGS sequence"/>
</dbReference>
<dbReference type="InterPro" id="IPR007922">
    <property type="entry name" value="DciA-like"/>
</dbReference>
<dbReference type="Pfam" id="PF05258">
    <property type="entry name" value="DciA"/>
    <property type="match status" value="1"/>
</dbReference>